<evidence type="ECO:0000313" key="6">
    <source>
        <dbReference type="EMBL" id="UTU53122.1"/>
    </source>
</evidence>
<comment type="similarity">
    <text evidence="2">Belongs to the bacterial solute-binding protein 5 family.</text>
</comment>
<dbReference type="GO" id="GO:1904680">
    <property type="term" value="F:peptide transmembrane transporter activity"/>
    <property type="evidence" value="ECO:0007669"/>
    <property type="project" value="TreeGrafter"/>
</dbReference>
<keyword evidence="3" id="KW-0813">Transport</keyword>
<evidence type="ECO:0000256" key="3">
    <source>
        <dbReference type="ARBA" id="ARBA00022448"/>
    </source>
</evidence>
<dbReference type="SUPFAM" id="SSF53850">
    <property type="entry name" value="Periplasmic binding protein-like II"/>
    <property type="match status" value="1"/>
</dbReference>
<protein>
    <submittedName>
        <fullName evidence="6">ABC transporter substrate-binding protein</fullName>
    </submittedName>
</protein>
<dbReference type="GO" id="GO:0030288">
    <property type="term" value="C:outer membrane-bounded periplasmic space"/>
    <property type="evidence" value="ECO:0007669"/>
    <property type="project" value="UniProtKB-ARBA"/>
</dbReference>
<dbReference type="Gene3D" id="3.10.105.10">
    <property type="entry name" value="Dipeptide-binding Protein, Domain 3"/>
    <property type="match status" value="1"/>
</dbReference>
<dbReference type="RefSeq" id="WP_024505850.1">
    <property type="nucleotide sequence ID" value="NZ_CP088147.1"/>
</dbReference>
<name>A0AB38TE95_9HYPH</name>
<dbReference type="InterPro" id="IPR000914">
    <property type="entry name" value="SBP_5_dom"/>
</dbReference>
<dbReference type="InterPro" id="IPR030678">
    <property type="entry name" value="Peptide/Ni-bd"/>
</dbReference>
<accession>A0AB38TE95</accession>
<evidence type="ECO:0000313" key="7">
    <source>
        <dbReference type="Proteomes" id="UP001060070"/>
    </source>
</evidence>
<evidence type="ECO:0000259" key="5">
    <source>
        <dbReference type="Pfam" id="PF00496"/>
    </source>
</evidence>
<feature type="domain" description="Solute-binding protein family 5" evidence="5">
    <location>
        <begin position="85"/>
        <end position="460"/>
    </location>
</feature>
<dbReference type="GO" id="GO:0043190">
    <property type="term" value="C:ATP-binding cassette (ABC) transporter complex"/>
    <property type="evidence" value="ECO:0007669"/>
    <property type="project" value="InterPro"/>
</dbReference>
<evidence type="ECO:0000256" key="1">
    <source>
        <dbReference type="ARBA" id="ARBA00004418"/>
    </source>
</evidence>
<keyword evidence="7" id="KW-1185">Reference proteome</keyword>
<dbReference type="PROSITE" id="PS51318">
    <property type="entry name" value="TAT"/>
    <property type="match status" value="1"/>
</dbReference>
<proteinExistence type="inferred from homology"/>
<dbReference type="CDD" id="cd00995">
    <property type="entry name" value="PBP2_NikA_DppA_OppA_like"/>
    <property type="match status" value="1"/>
</dbReference>
<organism evidence="6 7">
    <name type="scientific">Mesorhizobium ciceri</name>
    <dbReference type="NCBI Taxonomy" id="39645"/>
    <lineage>
        <taxon>Bacteria</taxon>
        <taxon>Pseudomonadati</taxon>
        <taxon>Pseudomonadota</taxon>
        <taxon>Alphaproteobacteria</taxon>
        <taxon>Hyphomicrobiales</taxon>
        <taxon>Phyllobacteriaceae</taxon>
        <taxon>Mesorhizobium</taxon>
    </lineage>
</organism>
<dbReference type="PANTHER" id="PTHR30290:SF10">
    <property type="entry name" value="PERIPLASMIC OLIGOPEPTIDE-BINDING PROTEIN-RELATED"/>
    <property type="match status" value="1"/>
</dbReference>
<dbReference type="Pfam" id="PF00496">
    <property type="entry name" value="SBP_bac_5"/>
    <property type="match status" value="1"/>
</dbReference>
<dbReference type="PANTHER" id="PTHR30290">
    <property type="entry name" value="PERIPLASMIC BINDING COMPONENT OF ABC TRANSPORTER"/>
    <property type="match status" value="1"/>
</dbReference>
<dbReference type="Proteomes" id="UP001060070">
    <property type="component" value="Chromosome"/>
</dbReference>
<comment type="subcellular location">
    <subcellularLocation>
        <location evidence="1">Periplasm</location>
    </subcellularLocation>
</comment>
<dbReference type="PIRSF" id="PIRSF002741">
    <property type="entry name" value="MppA"/>
    <property type="match status" value="1"/>
</dbReference>
<keyword evidence="4" id="KW-0732">Signal</keyword>
<evidence type="ECO:0000256" key="4">
    <source>
        <dbReference type="ARBA" id="ARBA00022729"/>
    </source>
</evidence>
<gene>
    <name evidence="6" type="ORF">LRP29_06770</name>
</gene>
<dbReference type="AlphaFoldDB" id="A0AB38TE95"/>
<dbReference type="Gene3D" id="3.40.190.10">
    <property type="entry name" value="Periplasmic binding protein-like II"/>
    <property type="match status" value="1"/>
</dbReference>
<dbReference type="GO" id="GO:0015833">
    <property type="term" value="P:peptide transport"/>
    <property type="evidence" value="ECO:0007669"/>
    <property type="project" value="TreeGrafter"/>
</dbReference>
<reference evidence="6 7" key="1">
    <citation type="journal article" date="2022" name="Microbiol. Resour. Announc.">
        <title>Complete Genome Sequence of Mesorhizobium ciceri Strain R30, a Rhizobium Used as a Commercial Inoculant for Chickpea in Argentina.</title>
        <authorList>
            <person name="Foresto E."/>
            <person name="Revale S."/>
            <person name="Primo E."/>
            <person name="Nievas F."/>
            <person name="Carezzano E."/>
            <person name="Puente M."/>
            <person name="Alzari P."/>
            <person name="Mart M."/>
            <person name="Ben-Assaya M."/>
            <person name="Mornico D."/>
            <person name="Santoro M."/>
            <person name="Mart F."/>
            <person name="Giordano W."/>
            <person name="Bogino P."/>
        </authorList>
    </citation>
    <scope>NUCLEOTIDE SEQUENCE [LARGE SCALE GENOMIC DNA]</scope>
    <source>
        <strain evidence="6 7">R30</strain>
    </source>
</reference>
<dbReference type="InterPro" id="IPR039424">
    <property type="entry name" value="SBP_5"/>
</dbReference>
<evidence type="ECO:0000256" key="2">
    <source>
        <dbReference type="ARBA" id="ARBA00005695"/>
    </source>
</evidence>
<sequence length="561" mass="61662">MNKWTLSRRAVMKGMLLGSAAPWVMRSRAFASSSCDDHIVRLGNIVAPDSMNPFVTWGSFWPITFTYDLLVGPDALRHPDWKASFAKGWSVADDTVTWTFKIWPGMKWSDGQPATARDAAFTYNYLLGSIGKADELNIGFNNTGGFERFKSITALDDETLQIVTKAPTRLPLYKNVMIVPEHIWKDISYADARSTFRNDPPLVGTGPMIVAEFQQGQFARLVPNKYFRTGKPKTSGIIIRFFDSADPLAQGLKSGSLDYGSPPTAAQWADLSKDPSIVVGEVRVEQRNYLAFNTLSGDGAGSTKALQDPAFRDAIGYAIDQKTIVDRAYRGHADPGVGLVMPLAADYYSDLGDIRRHFDPAEAGRRLDAAGYRDTNGDGVREDKEGKRFQLELITGTDSGELEIPIAAVQLVAGWLGQIGIPVSVTQFDSGALGAHTAAPENGGGGWDLLVRGGWLSPSPHDLLALGDSKRIGIDNTSYWKNDKFEELVSEVDVTVDLKQSQELVDQAARLIYTEAPYIMLCYPFMLDAHRKDCFEGWGSPDSIAAWSYFPLDRLKPVPAP</sequence>
<dbReference type="InterPro" id="IPR006311">
    <property type="entry name" value="TAT_signal"/>
</dbReference>
<dbReference type="EMBL" id="CP088147">
    <property type="protein sequence ID" value="UTU53122.1"/>
    <property type="molecule type" value="Genomic_DNA"/>
</dbReference>